<dbReference type="PROSITE" id="PS00237">
    <property type="entry name" value="G_PROTEIN_RECEP_F1_1"/>
    <property type="match status" value="1"/>
</dbReference>
<proteinExistence type="inferred from homology"/>
<dbReference type="Pfam" id="PF00001">
    <property type="entry name" value="7tm_1"/>
    <property type="match status" value="1"/>
</dbReference>
<evidence type="ECO:0000259" key="7">
    <source>
        <dbReference type="PROSITE" id="PS50262"/>
    </source>
</evidence>
<dbReference type="GeneID" id="115011030"/>
<gene>
    <name evidence="9" type="primary">LOC115011030</name>
</gene>
<dbReference type="InterPro" id="IPR000276">
    <property type="entry name" value="GPCR_Rhodpsn"/>
</dbReference>
<keyword evidence="4 6" id="KW-0472">Membrane</keyword>
<dbReference type="Gene3D" id="1.20.1070.10">
    <property type="entry name" value="Rhodopsin 7-helix transmembrane proteins"/>
    <property type="match status" value="1"/>
</dbReference>
<evidence type="ECO:0000256" key="6">
    <source>
        <dbReference type="SAM" id="Phobius"/>
    </source>
</evidence>
<dbReference type="PRINTS" id="PR00237">
    <property type="entry name" value="GPCRRHODOPSN"/>
</dbReference>
<dbReference type="OrthoDB" id="10011551at2759"/>
<feature type="transmembrane region" description="Helical" evidence="6">
    <location>
        <begin position="319"/>
        <end position="342"/>
    </location>
</feature>
<comment type="subcellular location">
    <subcellularLocation>
        <location evidence="1">Membrane</location>
    </subcellularLocation>
</comment>
<evidence type="ECO:0000256" key="3">
    <source>
        <dbReference type="ARBA" id="ARBA00022989"/>
    </source>
</evidence>
<name>A0A6J2Q2D0_COTGO</name>
<dbReference type="CDD" id="cd00637">
    <property type="entry name" value="7tm_classA_rhodopsin-like"/>
    <property type="match status" value="1"/>
</dbReference>
<evidence type="ECO:0000256" key="2">
    <source>
        <dbReference type="ARBA" id="ARBA00022692"/>
    </source>
</evidence>
<feature type="transmembrane region" description="Helical" evidence="6">
    <location>
        <begin position="274"/>
        <end position="293"/>
    </location>
</feature>
<keyword evidence="2 5" id="KW-0812">Transmembrane</keyword>
<keyword evidence="5" id="KW-0297">G-protein coupled receptor</keyword>
<feature type="transmembrane region" description="Helical" evidence="6">
    <location>
        <begin position="128"/>
        <end position="150"/>
    </location>
</feature>
<feature type="transmembrane region" description="Helical" evidence="6">
    <location>
        <begin position="96"/>
        <end position="116"/>
    </location>
</feature>
<dbReference type="GO" id="GO:0005549">
    <property type="term" value="F:odorant binding"/>
    <property type="evidence" value="ECO:0007669"/>
    <property type="project" value="TreeGrafter"/>
</dbReference>
<dbReference type="GO" id="GO:0004930">
    <property type="term" value="F:G protein-coupled receptor activity"/>
    <property type="evidence" value="ECO:0007669"/>
    <property type="project" value="UniProtKB-KW"/>
</dbReference>
<keyword evidence="8" id="KW-1185">Reference proteome</keyword>
<organism evidence="8 9">
    <name type="scientific">Cottoperca gobio</name>
    <name type="common">Frogmouth</name>
    <name type="synonym">Aphritis gobio</name>
    <dbReference type="NCBI Taxonomy" id="56716"/>
    <lineage>
        <taxon>Eukaryota</taxon>
        <taxon>Metazoa</taxon>
        <taxon>Chordata</taxon>
        <taxon>Craniata</taxon>
        <taxon>Vertebrata</taxon>
        <taxon>Euteleostomi</taxon>
        <taxon>Actinopterygii</taxon>
        <taxon>Neopterygii</taxon>
        <taxon>Teleostei</taxon>
        <taxon>Neoteleostei</taxon>
        <taxon>Acanthomorphata</taxon>
        <taxon>Eupercaria</taxon>
        <taxon>Perciformes</taxon>
        <taxon>Notothenioidei</taxon>
        <taxon>Bovichtidae</taxon>
        <taxon>Cottoperca</taxon>
    </lineage>
</organism>
<comment type="similarity">
    <text evidence="5">Belongs to the G-protein coupled receptor 1 family.</text>
</comment>
<evidence type="ECO:0000256" key="4">
    <source>
        <dbReference type="ARBA" id="ARBA00023136"/>
    </source>
</evidence>
<accession>A0A6J2Q2D0</accession>
<feature type="domain" description="G-protein coupled receptors family 1 profile" evidence="7">
    <location>
        <begin position="70"/>
        <end position="340"/>
    </location>
</feature>
<dbReference type="AlphaFoldDB" id="A0A6J2Q2D0"/>
<dbReference type="PANTHER" id="PTHR26451:SF905">
    <property type="entry name" value="OLFACTORY RECEPTOR 2G3-LIKE"/>
    <property type="match status" value="1"/>
</dbReference>
<evidence type="ECO:0000313" key="8">
    <source>
        <dbReference type="Proteomes" id="UP000504630"/>
    </source>
</evidence>
<feature type="transmembrane region" description="Helical" evidence="6">
    <location>
        <begin position="55"/>
        <end position="76"/>
    </location>
</feature>
<dbReference type="InterPro" id="IPR052921">
    <property type="entry name" value="GPCR1_Superfamily_Member"/>
</dbReference>
<keyword evidence="5" id="KW-0807">Transducer</keyword>
<dbReference type="SUPFAM" id="SSF81321">
    <property type="entry name" value="Family A G protein-coupled receptor-like"/>
    <property type="match status" value="1"/>
</dbReference>
<dbReference type="RefSeq" id="XP_029291819.1">
    <property type="nucleotide sequence ID" value="XM_029435959.1"/>
</dbReference>
<dbReference type="GO" id="GO:0016020">
    <property type="term" value="C:membrane"/>
    <property type="evidence" value="ECO:0007669"/>
    <property type="project" value="UniProtKB-SubCell"/>
</dbReference>
<protein>
    <submittedName>
        <fullName evidence="9">Olfactory receptor 8K1</fullName>
    </submittedName>
</protein>
<dbReference type="PANTHER" id="PTHR26451">
    <property type="entry name" value="G_PROTEIN_RECEP_F1_2 DOMAIN-CONTAINING PROTEIN"/>
    <property type="match status" value="1"/>
</dbReference>
<evidence type="ECO:0000313" key="9">
    <source>
        <dbReference type="RefSeq" id="XP_029291819.1"/>
    </source>
</evidence>
<sequence>MPTAPVMTVAEAHNLTDLCNWFSGENRTEPRVTERVDAAGCLFLSILPHGQAVSVLIWIFVLLTLFSFLVNGFTLLGLGRSEDLSWEPRVALFKNLILSDLLQTFTFGPAVIHSLIQRRTFAFSTWCHIQYFVGTVSIFASLLTITCMALERYLYVCHAIHYLVILTQVRLRIALSLIWVYSIFVATINMVLLHIMGRGQNNEPVTSGLLCEPDMMEQYMSFPRASAVFRKCMGFFTLLLCLFVYAFSYIRMYQDARKAIIQFYAVNTTARKTVLFYCGMLLLQLLPLLLKVASDSLWEVEGTGALLALSTPTPSATAAALHMSLLVMLLVPPFINPLVYGLRNAEMRQALLSLFRWSTERRGAGERGVEEIRVEHIVHQNRAQVG</sequence>
<dbReference type="InParanoid" id="A0A6J2Q2D0"/>
<feature type="transmembrane region" description="Helical" evidence="6">
    <location>
        <begin position="171"/>
        <end position="196"/>
    </location>
</feature>
<evidence type="ECO:0000256" key="5">
    <source>
        <dbReference type="RuleBase" id="RU000688"/>
    </source>
</evidence>
<reference evidence="9" key="1">
    <citation type="submission" date="2025-08" db="UniProtKB">
        <authorList>
            <consortium name="RefSeq"/>
        </authorList>
    </citation>
    <scope>IDENTIFICATION</scope>
</reference>
<evidence type="ECO:0000256" key="1">
    <source>
        <dbReference type="ARBA" id="ARBA00004370"/>
    </source>
</evidence>
<feature type="transmembrane region" description="Helical" evidence="6">
    <location>
        <begin position="233"/>
        <end position="253"/>
    </location>
</feature>
<dbReference type="KEGG" id="cgob:115011030"/>
<dbReference type="InterPro" id="IPR017452">
    <property type="entry name" value="GPCR_Rhodpsn_7TM"/>
</dbReference>
<keyword evidence="5 9" id="KW-0675">Receptor</keyword>
<dbReference type="GO" id="GO:0004984">
    <property type="term" value="F:olfactory receptor activity"/>
    <property type="evidence" value="ECO:0007669"/>
    <property type="project" value="TreeGrafter"/>
</dbReference>
<dbReference type="PROSITE" id="PS50262">
    <property type="entry name" value="G_PROTEIN_RECEP_F1_2"/>
    <property type="match status" value="1"/>
</dbReference>
<dbReference type="Proteomes" id="UP000504630">
    <property type="component" value="Chromosome 7"/>
</dbReference>
<keyword evidence="3 6" id="KW-1133">Transmembrane helix</keyword>